<proteinExistence type="predicted"/>
<organism evidence="3 4">
    <name type="scientific">Parafrankia irregularis</name>
    <dbReference type="NCBI Taxonomy" id="795642"/>
    <lineage>
        <taxon>Bacteria</taxon>
        <taxon>Bacillati</taxon>
        <taxon>Actinomycetota</taxon>
        <taxon>Actinomycetes</taxon>
        <taxon>Frankiales</taxon>
        <taxon>Frankiaceae</taxon>
        <taxon>Parafrankia</taxon>
    </lineage>
</organism>
<sequence length="303" mass="31921">MRIGITLTDSRGPDALTRLRDELADAAANGMQSAWLSNIFGLDALTALAVAGSQVPGIEVGTAVVPTFPRHPVTLAQQALTTALAVSGRLTLGIGLSHRIVIEDMLGYSFDRPLRHLSDYLDALLPLLDGEPVDVRRETVRAVAGLTTPRVGRVPVLVAALGPKMLRLAGARVDGTVLWMTGVSTVRDHVMPTLQTAASEAGRPPARVVAMLPVAVTDDTEAARERAAREFEVYGTLPSYRAMLDREGVTGPADIALIGDEKSVRARIEEFGDAGVTDFVAAAFSGPDAARTRALLGELATAA</sequence>
<accession>A0A0S4QRT9</accession>
<name>A0A0S4QRT9_9ACTN</name>
<evidence type="ECO:0000259" key="2">
    <source>
        <dbReference type="Pfam" id="PF00296"/>
    </source>
</evidence>
<dbReference type="InterPro" id="IPR050564">
    <property type="entry name" value="F420-G6PD/mer"/>
</dbReference>
<evidence type="ECO:0000313" key="3">
    <source>
        <dbReference type="EMBL" id="CUU57126.1"/>
    </source>
</evidence>
<dbReference type="InterPro" id="IPR036661">
    <property type="entry name" value="Luciferase-like_sf"/>
</dbReference>
<dbReference type="EMBL" id="FAOZ01000010">
    <property type="protein sequence ID" value="CUU57126.1"/>
    <property type="molecule type" value="Genomic_DNA"/>
</dbReference>
<protein>
    <submittedName>
        <fullName evidence="3">F420-dependent oxidoreductase, MSMEG_4879 family</fullName>
    </submittedName>
</protein>
<reference evidence="4" key="1">
    <citation type="submission" date="2015-11" db="EMBL/GenBank/DDBJ databases">
        <authorList>
            <person name="Varghese N."/>
        </authorList>
    </citation>
    <scope>NUCLEOTIDE SEQUENCE [LARGE SCALE GENOMIC DNA]</scope>
    <source>
        <strain evidence="4">DSM 45899</strain>
    </source>
</reference>
<dbReference type="Gene3D" id="3.20.20.30">
    <property type="entry name" value="Luciferase-like domain"/>
    <property type="match status" value="1"/>
</dbReference>
<dbReference type="Pfam" id="PF00296">
    <property type="entry name" value="Bac_luciferase"/>
    <property type="match status" value="1"/>
</dbReference>
<dbReference type="PANTHER" id="PTHR43244:SF1">
    <property type="entry name" value="5,10-METHYLENETETRAHYDROMETHANOPTERIN REDUCTASE"/>
    <property type="match status" value="1"/>
</dbReference>
<dbReference type="Proteomes" id="UP000198802">
    <property type="component" value="Unassembled WGS sequence"/>
</dbReference>
<evidence type="ECO:0000256" key="1">
    <source>
        <dbReference type="ARBA" id="ARBA00023002"/>
    </source>
</evidence>
<dbReference type="InterPro" id="IPR019910">
    <property type="entry name" value="Lucif-like_OxRdtase_MSMEG_4879"/>
</dbReference>
<dbReference type="GO" id="GO:0016705">
    <property type="term" value="F:oxidoreductase activity, acting on paired donors, with incorporation or reduction of molecular oxygen"/>
    <property type="evidence" value="ECO:0007669"/>
    <property type="project" value="InterPro"/>
</dbReference>
<dbReference type="AlphaFoldDB" id="A0A0S4QRT9"/>
<keyword evidence="4" id="KW-1185">Reference proteome</keyword>
<dbReference type="PANTHER" id="PTHR43244">
    <property type="match status" value="1"/>
</dbReference>
<gene>
    <name evidence="3" type="ORF">Ga0074812_110141</name>
</gene>
<dbReference type="InterPro" id="IPR011251">
    <property type="entry name" value="Luciferase-like_dom"/>
</dbReference>
<feature type="domain" description="Luciferase-like" evidence="2">
    <location>
        <begin position="11"/>
        <end position="277"/>
    </location>
</feature>
<dbReference type="RefSeq" id="WP_091278238.1">
    <property type="nucleotide sequence ID" value="NZ_FAOZ01000010.1"/>
</dbReference>
<dbReference type="SUPFAM" id="SSF51679">
    <property type="entry name" value="Bacterial luciferase-like"/>
    <property type="match status" value="1"/>
</dbReference>
<evidence type="ECO:0000313" key="4">
    <source>
        <dbReference type="Proteomes" id="UP000198802"/>
    </source>
</evidence>
<keyword evidence="1" id="KW-0560">Oxidoreductase</keyword>
<dbReference type="CDD" id="cd01097">
    <property type="entry name" value="Tetrahydromethanopterin_reductase"/>
    <property type="match status" value="1"/>
</dbReference>
<dbReference type="NCBIfam" id="TIGR03564">
    <property type="entry name" value="F420_MSMEG_4879"/>
    <property type="match status" value="1"/>
</dbReference>